<keyword evidence="4" id="KW-1185">Reference proteome</keyword>
<name>A0A1L7VY73_FUSPR</name>
<feature type="region of interest" description="Disordered" evidence="2">
    <location>
        <begin position="118"/>
        <end position="167"/>
    </location>
</feature>
<feature type="coiled-coil region" evidence="1">
    <location>
        <begin position="218"/>
        <end position="252"/>
    </location>
</feature>
<feature type="coiled-coil region" evidence="1">
    <location>
        <begin position="296"/>
        <end position="337"/>
    </location>
</feature>
<dbReference type="AlphaFoldDB" id="A0A1L7VY73"/>
<dbReference type="VEuPathDB" id="FungiDB:FPRO_15446"/>
<organism evidence="3 4">
    <name type="scientific">Fusarium proliferatum (strain ET1)</name>
    <name type="common">Orchid endophyte fungus</name>
    <dbReference type="NCBI Taxonomy" id="1227346"/>
    <lineage>
        <taxon>Eukaryota</taxon>
        <taxon>Fungi</taxon>
        <taxon>Dikarya</taxon>
        <taxon>Ascomycota</taxon>
        <taxon>Pezizomycotina</taxon>
        <taxon>Sordariomycetes</taxon>
        <taxon>Hypocreomycetidae</taxon>
        <taxon>Hypocreales</taxon>
        <taxon>Nectriaceae</taxon>
        <taxon>Fusarium</taxon>
        <taxon>Fusarium fujikuroi species complex</taxon>
    </lineage>
</organism>
<evidence type="ECO:0000313" key="3">
    <source>
        <dbReference type="EMBL" id="CZR45379.1"/>
    </source>
</evidence>
<evidence type="ECO:0000256" key="2">
    <source>
        <dbReference type="SAM" id="MobiDB-lite"/>
    </source>
</evidence>
<dbReference type="GeneID" id="42060302"/>
<dbReference type="RefSeq" id="XP_031085913.1">
    <property type="nucleotide sequence ID" value="XM_031220233.1"/>
</dbReference>
<proteinExistence type="predicted"/>
<keyword evidence="1" id="KW-0175">Coiled coil</keyword>
<dbReference type="Proteomes" id="UP000183971">
    <property type="component" value="Unassembled WGS sequence"/>
</dbReference>
<evidence type="ECO:0000256" key="1">
    <source>
        <dbReference type="SAM" id="Coils"/>
    </source>
</evidence>
<evidence type="ECO:0000313" key="4">
    <source>
        <dbReference type="Proteomes" id="UP000183971"/>
    </source>
</evidence>
<gene>
    <name evidence="3" type="ORF">FPRO_15446</name>
</gene>
<dbReference type="EMBL" id="FJOF01000009">
    <property type="protein sequence ID" value="CZR45379.1"/>
    <property type="molecule type" value="Genomic_DNA"/>
</dbReference>
<protein>
    <submittedName>
        <fullName evidence="3">Uncharacterized protein</fullName>
    </submittedName>
</protein>
<reference evidence="4" key="1">
    <citation type="journal article" date="2016" name="Genome Biol. Evol.">
        <title>Comparative 'omics' of the Fusarium fujikuroi species complex highlights differences in genetic potential and metabolite synthesis.</title>
        <authorList>
            <person name="Niehaus E.-M."/>
            <person name="Muensterkoetter M."/>
            <person name="Proctor R.H."/>
            <person name="Brown D.W."/>
            <person name="Sharon A."/>
            <person name="Idan Y."/>
            <person name="Oren-Young L."/>
            <person name="Sieber C.M."/>
            <person name="Novak O."/>
            <person name="Pencik A."/>
            <person name="Tarkowska D."/>
            <person name="Hromadova K."/>
            <person name="Freeman S."/>
            <person name="Maymon M."/>
            <person name="Elazar M."/>
            <person name="Youssef S.A."/>
            <person name="El-Shabrawy E.S.M."/>
            <person name="Shalaby A.B.A."/>
            <person name="Houterman P."/>
            <person name="Brock N.L."/>
            <person name="Burkhardt I."/>
            <person name="Tsavkelova E.A."/>
            <person name="Dickschat J.S."/>
            <person name="Galuszka P."/>
            <person name="Gueldener U."/>
            <person name="Tudzynski B."/>
        </authorList>
    </citation>
    <scope>NUCLEOTIDE SEQUENCE [LARGE SCALE GENOMIC DNA]</scope>
    <source>
        <strain evidence="4">ET1</strain>
    </source>
</reference>
<accession>A0A1L7VY73</accession>
<comment type="caution">
    <text evidence="3">The sequence shown here is derived from an EMBL/GenBank/DDBJ whole genome shotgun (WGS) entry which is preliminary data.</text>
</comment>
<sequence length="397" mass="44928">MDPFSERLKRLEREATAIFEDTGIRIHPWDRVFSENLANVAINIYRLIGEYVNTWFGDINPEYWTRSTLQSLQTLLLHAISHIDNRINGKRGFARSRLTWHLQNARLAFSIYHHQGPTDATAADESDKSEVNPSIPTPERTRTNSVTRKHPAAESFLETSPKQPRRQEITVSVTTGNNTGLRSTDCDLILELKQHQDGAKDSFLKLLHRLPILSSTAVDELEREREVTSDRIRSLNDDMANAKESSTKLRDSVSTLMADMEAHAANEKELQSAKNVIEAAGSGVWSTVWRVHEKAKSNTSATLEERSQELEEVQARLGRLVEEVEEAQASMDITDEKVEHVPAQYDEYRVFIEYMALICDVGPKGLERVVDALSEQGLEFETLIYEHVGDGQSSVDN</sequence>